<organism evidence="2 3">
    <name type="scientific">Geoalkalibacter ferrihydriticus</name>
    <dbReference type="NCBI Taxonomy" id="392333"/>
    <lineage>
        <taxon>Bacteria</taxon>
        <taxon>Pseudomonadati</taxon>
        <taxon>Thermodesulfobacteriota</taxon>
        <taxon>Desulfuromonadia</taxon>
        <taxon>Desulfuromonadales</taxon>
        <taxon>Geoalkalibacteraceae</taxon>
        <taxon>Geoalkalibacter</taxon>
    </lineage>
</organism>
<dbReference type="Pfam" id="PF04230">
    <property type="entry name" value="PS_pyruv_trans"/>
    <property type="match status" value="1"/>
</dbReference>
<reference evidence="2 3" key="1">
    <citation type="submission" date="2016-10" db="EMBL/GenBank/DDBJ databases">
        <authorList>
            <person name="de Groot N.N."/>
        </authorList>
    </citation>
    <scope>NUCLEOTIDE SEQUENCE [LARGE SCALE GENOMIC DNA]</scope>
    <source>
        <strain evidence="2 3">DSM 17813</strain>
    </source>
</reference>
<dbReference type="Proteomes" id="UP000182146">
    <property type="component" value="Unassembled WGS sequence"/>
</dbReference>
<accession>A0A1G9WI50</accession>
<evidence type="ECO:0000259" key="1">
    <source>
        <dbReference type="Pfam" id="PF04230"/>
    </source>
</evidence>
<feature type="domain" description="Polysaccharide pyruvyl transferase" evidence="1">
    <location>
        <begin position="12"/>
        <end position="191"/>
    </location>
</feature>
<dbReference type="EMBL" id="FNGU01000011">
    <property type="protein sequence ID" value="SDM84027.1"/>
    <property type="molecule type" value="Genomic_DNA"/>
</dbReference>
<name>A0A1G9WI50_9BACT</name>
<dbReference type="OrthoDB" id="9803627at2"/>
<evidence type="ECO:0000313" key="3">
    <source>
        <dbReference type="Proteomes" id="UP000182146"/>
    </source>
</evidence>
<evidence type="ECO:0000313" key="2">
    <source>
        <dbReference type="EMBL" id="SDM84027.1"/>
    </source>
</evidence>
<dbReference type="InterPro" id="IPR007345">
    <property type="entry name" value="Polysacch_pyruvyl_Trfase"/>
</dbReference>
<gene>
    <name evidence="2" type="ORF">SAMN05660860_03248</name>
</gene>
<protein>
    <submittedName>
        <fullName evidence="2">Succinoglycan biosynthesis protein ExoV</fullName>
    </submittedName>
</protein>
<dbReference type="RefSeq" id="WP_074669606.1">
    <property type="nucleotide sequence ID" value="NZ_FNGU01000011.1"/>
</dbReference>
<sequence>MEIYYWKVNPSNFGDELNPWLWKKILPEIFSSSEVGDNSGKLFVGIGTLINHKLPKERDKIIFGAGVGYGDLPTIDDSYSIYFVRGPLSADALKLSKDKFITDPAILINSCLEDTKKKIVNKHKISFSPHYSSYKWGDWDEVCRKVGIKCISPFQKVDKVILDICSSELVITDSMHGAIFADSLRIPWIPIHPNYGHILDFKWRDWSQSMCLEYAPHYVDPVWRGGCHKPFKQQIKNLIKRGLHSSGVWREGWEPPEMPRSKPGVVEKAGAQLLRLANNEQRFLSRDNIFEDKLNMCLEKVEQFRREFAPR</sequence>
<dbReference type="STRING" id="392333.SAMN05660860_03248"/>
<proteinExistence type="predicted"/>
<dbReference type="AlphaFoldDB" id="A0A1G9WI50"/>